<dbReference type="EMBL" id="CP002869">
    <property type="protein sequence ID" value="AEI40361.1"/>
    <property type="molecule type" value="Genomic_DNA"/>
</dbReference>
<feature type="domain" description="Spore germination protein N-terminal" evidence="9">
    <location>
        <begin position="19"/>
        <end position="190"/>
    </location>
</feature>
<evidence type="ECO:0000256" key="7">
    <source>
        <dbReference type="ARBA" id="ARBA00023288"/>
    </source>
</evidence>
<dbReference type="PANTHER" id="PTHR35789:SF1">
    <property type="entry name" value="SPORE GERMINATION PROTEIN B3"/>
    <property type="match status" value="1"/>
</dbReference>
<dbReference type="Pfam" id="PF25198">
    <property type="entry name" value="Spore_GerAC_N"/>
    <property type="match status" value="1"/>
</dbReference>
<proteinExistence type="inferred from homology"/>
<comment type="subcellular location">
    <subcellularLocation>
        <location evidence="1">Membrane</location>
        <topology evidence="1">Lipid-anchor</topology>
    </subcellularLocation>
</comment>
<dbReference type="GO" id="GO:0016020">
    <property type="term" value="C:membrane"/>
    <property type="evidence" value="ECO:0007669"/>
    <property type="project" value="UniProtKB-SubCell"/>
</dbReference>
<feature type="domain" description="Spore germination GerAC-like C-terminal" evidence="8">
    <location>
        <begin position="200"/>
        <end position="352"/>
    </location>
</feature>
<keyword evidence="5" id="KW-0472">Membrane</keyword>
<sequence>MKKAAVIFMLLLVCTGCWDQKPLRNLHLVDVACLDLDEKSGEVLLNYIVTVLNKAGQGEGDPKSETTLLKGPSFVEAVGQGDYFDEGPFLGIHNRIYLLSEGFASRDPIGQLAFLLHAPYASINTPVVIFEGSISKLMQRKSFNREDFTETLNHFIMNLESSRIIPNVSMMHFILSKEEPLEDIALPVIKQQSNSELEFSGALLFRQGTKAEEKLSKEQVQILMLLLGENFNKHKVGGRSTSGIGQQLLTGHMNSTEYAFSIKKGVSRITIHPESNGLPKVIVNVKLKINVYKLGQQAVRLKSDYVNQMEKQLNSYLEERAVATIRTMQKANSDVLGIGRKIYSLHPGLWKSLD</sequence>
<organism evidence="10 11">
    <name type="scientific">Paenibacillus mucilaginosus (strain KNP414)</name>
    <dbReference type="NCBI Taxonomy" id="1036673"/>
    <lineage>
        <taxon>Bacteria</taxon>
        <taxon>Bacillati</taxon>
        <taxon>Bacillota</taxon>
        <taxon>Bacilli</taxon>
        <taxon>Bacillales</taxon>
        <taxon>Paenibacillaceae</taxon>
        <taxon>Paenibacillus</taxon>
    </lineage>
</organism>
<evidence type="ECO:0000313" key="11">
    <source>
        <dbReference type="Proteomes" id="UP000006620"/>
    </source>
</evidence>
<name>F8FQK6_PAEMK</name>
<evidence type="ECO:0000259" key="9">
    <source>
        <dbReference type="Pfam" id="PF25198"/>
    </source>
</evidence>
<evidence type="ECO:0000256" key="4">
    <source>
        <dbReference type="ARBA" id="ARBA00022729"/>
    </source>
</evidence>
<dbReference type="PATRIC" id="fig|1036673.3.peg.1603"/>
<dbReference type="InterPro" id="IPR008844">
    <property type="entry name" value="Spore_GerAC-like"/>
</dbReference>
<reference evidence="10 11" key="2">
    <citation type="journal article" date="2013" name="Genome Announc.">
        <title>Genome Sequence of Growth-Improving Paenibacillus mucilaginosus Strain KNP414.</title>
        <authorList>
            <person name="Lu J.J."/>
            <person name="Wang J.F."/>
            <person name="Hu X.F."/>
        </authorList>
    </citation>
    <scope>NUCLEOTIDE SEQUENCE [LARGE SCALE GENOMIC DNA]</scope>
    <source>
        <strain evidence="10 11">KNP414</strain>
    </source>
</reference>
<evidence type="ECO:0000313" key="10">
    <source>
        <dbReference type="EMBL" id="AEI40361.1"/>
    </source>
</evidence>
<evidence type="ECO:0000256" key="3">
    <source>
        <dbReference type="ARBA" id="ARBA00022544"/>
    </source>
</evidence>
<accession>F8FQK6</accession>
<dbReference type="AlphaFoldDB" id="F8FQK6"/>
<dbReference type="InterPro" id="IPR057336">
    <property type="entry name" value="GerAC_N"/>
</dbReference>
<reference evidence="11" key="1">
    <citation type="submission" date="2011-06" db="EMBL/GenBank/DDBJ databases">
        <title>Complete genome sequence of Paenibacillus mucilaginosus KNP414.</title>
        <authorList>
            <person name="Wang J."/>
            <person name="Hu S."/>
            <person name="Hu X."/>
            <person name="Zhang B."/>
            <person name="Dong D."/>
            <person name="Zhang S."/>
            <person name="Zhao K."/>
            <person name="Wu D."/>
        </authorList>
    </citation>
    <scope>NUCLEOTIDE SEQUENCE [LARGE SCALE GENOMIC DNA]</scope>
    <source>
        <strain evidence="11">KNP414</strain>
    </source>
</reference>
<comment type="similarity">
    <text evidence="2">Belongs to the GerABKC lipoprotein family.</text>
</comment>
<gene>
    <name evidence="10" type="ordered locus">KNP414_01799</name>
</gene>
<dbReference type="RefSeq" id="WP_013915523.1">
    <property type="nucleotide sequence ID" value="NC_015690.1"/>
</dbReference>
<dbReference type="Proteomes" id="UP000006620">
    <property type="component" value="Chromosome"/>
</dbReference>
<keyword evidence="7" id="KW-0449">Lipoprotein</keyword>
<keyword evidence="4" id="KW-0732">Signal</keyword>
<protein>
    <submittedName>
        <fullName evidence="10">Germination protein, Ger(X)C family</fullName>
    </submittedName>
</protein>
<dbReference type="HOGENOM" id="CLU_051140_1_1_9"/>
<keyword evidence="3" id="KW-0309">Germination</keyword>
<dbReference type="KEGG" id="pms:KNP414_01799"/>
<evidence type="ECO:0000256" key="1">
    <source>
        <dbReference type="ARBA" id="ARBA00004635"/>
    </source>
</evidence>
<evidence type="ECO:0000256" key="6">
    <source>
        <dbReference type="ARBA" id="ARBA00023139"/>
    </source>
</evidence>
<dbReference type="PANTHER" id="PTHR35789">
    <property type="entry name" value="SPORE GERMINATION PROTEIN B3"/>
    <property type="match status" value="1"/>
</dbReference>
<evidence type="ECO:0000256" key="5">
    <source>
        <dbReference type="ARBA" id="ARBA00023136"/>
    </source>
</evidence>
<dbReference type="Pfam" id="PF05504">
    <property type="entry name" value="Spore_GerAC"/>
    <property type="match status" value="1"/>
</dbReference>
<evidence type="ECO:0000259" key="8">
    <source>
        <dbReference type="Pfam" id="PF05504"/>
    </source>
</evidence>
<dbReference type="InterPro" id="IPR038501">
    <property type="entry name" value="Spore_GerAC_C_sf"/>
</dbReference>
<dbReference type="InterPro" id="IPR046953">
    <property type="entry name" value="Spore_GerAC-like_C"/>
</dbReference>
<keyword evidence="6" id="KW-0564">Palmitate</keyword>
<dbReference type="Gene3D" id="3.30.300.210">
    <property type="entry name" value="Nutrient germinant receptor protein C, domain 3"/>
    <property type="match status" value="1"/>
</dbReference>
<dbReference type="GO" id="GO:0009847">
    <property type="term" value="P:spore germination"/>
    <property type="evidence" value="ECO:0007669"/>
    <property type="project" value="InterPro"/>
</dbReference>
<evidence type="ECO:0000256" key="2">
    <source>
        <dbReference type="ARBA" id="ARBA00007886"/>
    </source>
</evidence>